<reference evidence="12 13" key="1">
    <citation type="submission" date="2021-05" db="EMBL/GenBank/DDBJ databases">
        <authorList>
            <person name="Zahm M."/>
            <person name="Klopp C."/>
            <person name="Cabau C."/>
            <person name="Kuhl H."/>
            <person name="Suciu R."/>
            <person name="Ciorpac M."/>
            <person name="Holostenco D."/>
            <person name="Gessner J."/>
            <person name="Wuertz S."/>
            <person name="Hohne C."/>
            <person name="Stock M."/>
            <person name="Gislard M."/>
            <person name="Lluch J."/>
            <person name="Milhes M."/>
            <person name="Lampietro C."/>
            <person name="Lopez Roques C."/>
            <person name="Donnadieu C."/>
            <person name="Du K."/>
            <person name="Schartl M."/>
            <person name="Guiguen Y."/>
        </authorList>
    </citation>
    <scope>NUCLEOTIDE SEQUENCE [LARGE SCALE GENOMIC DNA]</scope>
    <source>
        <strain evidence="12">Hh-F2</strain>
        <tissue evidence="12">Blood</tissue>
    </source>
</reference>
<evidence type="ECO:0000313" key="13">
    <source>
        <dbReference type="Proteomes" id="UP001369086"/>
    </source>
</evidence>
<comment type="subcellular location">
    <subcellularLocation>
        <location evidence="1">Cell membrane</location>
        <topology evidence="1">Multi-pass membrane protein</topology>
    </subcellularLocation>
</comment>
<dbReference type="PANTHER" id="PTHR24226">
    <property type="entry name" value="G-PROTEIN COUPLED RECEPTOR 182 AND ESTROGEN RECEPTOR 1"/>
    <property type="match status" value="1"/>
</dbReference>
<protein>
    <submittedName>
        <fullName evidence="12">Atypical chemokine receptor 3-like</fullName>
    </submittedName>
</protein>
<keyword evidence="4 10" id="KW-1133">Transmembrane helix</keyword>
<proteinExistence type="inferred from homology"/>
<evidence type="ECO:0000256" key="6">
    <source>
        <dbReference type="ARBA" id="ARBA00023136"/>
    </source>
</evidence>
<gene>
    <name evidence="12" type="ORF">HHUSO_G13232</name>
</gene>
<feature type="transmembrane region" description="Helical" evidence="10">
    <location>
        <begin position="48"/>
        <end position="69"/>
    </location>
</feature>
<dbReference type="PRINTS" id="PR00646">
    <property type="entry name" value="RDC1ORPHANR"/>
</dbReference>
<dbReference type="InterPro" id="IPR000276">
    <property type="entry name" value="GPCR_Rhodpsn"/>
</dbReference>
<feature type="transmembrane region" description="Helical" evidence="10">
    <location>
        <begin position="118"/>
        <end position="137"/>
    </location>
</feature>
<keyword evidence="7 9" id="KW-0675">Receptor</keyword>
<dbReference type="EMBL" id="JAHFZB010000010">
    <property type="protein sequence ID" value="KAK6485251.1"/>
    <property type="molecule type" value="Genomic_DNA"/>
</dbReference>
<keyword evidence="2" id="KW-1003">Cell membrane</keyword>
<dbReference type="PRINTS" id="PR00237">
    <property type="entry name" value="GPCRRHODOPSN"/>
</dbReference>
<evidence type="ECO:0000313" key="12">
    <source>
        <dbReference type="EMBL" id="KAK6485251.1"/>
    </source>
</evidence>
<evidence type="ECO:0000256" key="8">
    <source>
        <dbReference type="ARBA" id="ARBA00023224"/>
    </source>
</evidence>
<comment type="caution">
    <text evidence="12">The sequence shown here is derived from an EMBL/GenBank/DDBJ whole genome shotgun (WGS) entry which is preliminary data.</text>
</comment>
<evidence type="ECO:0000256" key="2">
    <source>
        <dbReference type="ARBA" id="ARBA00022475"/>
    </source>
</evidence>
<dbReference type="InterPro" id="IPR001416">
    <property type="entry name" value="ACKR3"/>
</dbReference>
<dbReference type="PROSITE" id="PS50262">
    <property type="entry name" value="G_PROTEIN_RECEP_F1_2"/>
    <property type="match status" value="1"/>
</dbReference>
<feature type="transmembrane region" description="Helical" evidence="10">
    <location>
        <begin position="81"/>
        <end position="106"/>
    </location>
</feature>
<dbReference type="Gene3D" id="1.20.1070.10">
    <property type="entry name" value="Rhodopsin 7-helix transmembrane proteins"/>
    <property type="match status" value="1"/>
</dbReference>
<organism evidence="12 13">
    <name type="scientific">Huso huso</name>
    <name type="common">Beluga</name>
    <name type="synonym">Acipenser huso</name>
    <dbReference type="NCBI Taxonomy" id="61971"/>
    <lineage>
        <taxon>Eukaryota</taxon>
        <taxon>Metazoa</taxon>
        <taxon>Chordata</taxon>
        <taxon>Craniata</taxon>
        <taxon>Vertebrata</taxon>
        <taxon>Euteleostomi</taxon>
        <taxon>Actinopterygii</taxon>
        <taxon>Chondrostei</taxon>
        <taxon>Acipenseriformes</taxon>
        <taxon>Acipenseridae</taxon>
        <taxon>Huso</taxon>
    </lineage>
</organism>
<feature type="transmembrane region" description="Helical" evidence="10">
    <location>
        <begin position="158"/>
        <end position="176"/>
    </location>
</feature>
<evidence type="ECO:0000256" key="10">
    <source>
        <dbReference type="SAM" id="Phobius"/>
    </source>
</evidence>
<dbReference type="InterPro" id="IPR017452">
    <property type="entry name" value="GPCR_Rhodpsn_7TM"/>
</dbReference>
<dbReference type="Proteomes" id="UP001369086">
    <property type="component" value="Unassembled WGS sequence"/>
</dbReference>
<evidence type="ECO:0000256" key="3">
    <source>
        <dbReference type="ARBA" id="ARBA00022692"/>
    </source>
</evidence>
<dbReference type="SUPFAM" id="SSF81321">
    <property type="entry name" value="Family A G protein-coupled receptor-like"/>
    <property type="match status" value="1"/>
</dbReference>
<dbReference type="InterPro" id="IPR047143">
    <property type="entry name" value="GPER1-like"/>
</dbReference>
<evidence type="ECO:0000256" key="9">
    <source>
        <dbReference type="RuleBase" id="RU000688"/>
    </source>
</evidence>
<feature type="domain" description="G-protein coupled receptors family 1 profile" evidence="11">
    <location>
        <begin position="60"/>
        <end position="332"/>
    </location>
</feature>
<accession>A0ABR0ZKW1</accession>
<dbReference type="PROSITE" id="PS00237">
    <property type="entry name" value="G_PROTEIN_RECEP_F1_1"/>
    <property type="match status" value="1"/>
</dbReference>
<evidence type="ECO:0000256" key="1">
    <source>
        <dbReference type="ARBA" id="ARBA00004651"/>
    </source>
</evidence>
<comment type="similarity">
    <text evidence="9">Belongs to the G-protein coupled receptor 1 family.</text>
</comment>
<dbReference type="PANTHER" id="PTHR24226:SF5">
    <property type="entry name" value="CHEMOKINE (C-X-C MOTIF) RECEPTOR 7"/>
    <property type="match status" value="1"/>
</dbReference>
<keyword evidence="8 9" id="KW-0807">Transducer</keyword>
<feature type="transmembrane region" description="Helical" evidence="10">
    <location>
        <begin position="213"/>
        <end position="238"/>
    </location>
</feature>
<evidence type="ECO:0000256" key="7">
    <source>
        <dbReference type="ARBA" id="ARBA00023170"/>
    </source>
</evidence>
<sequence>MSAIDITEIVDYLDEINSFSNSVDHNFIETLVCRHSFNKSAVLYTLSLFYIFIFIIGLVANSVVVWVNLRAERNRYETHLYILNLAIADLCVVATLPIWVVSLIQHGHWPFGEVMCKITHLIFSVNLFGSIFFLTCMSVDRYISVVLFGDSNSLKKKVVRRFICIFVWLLALAASIPDTYYLKTGTNPISEETSCRPAYPGHSFREWMVGIQLSFIVLGFAIPFPVIAIFYILLARVISSSSDQERRIQPTSKGGSLSVDRCLVPPQCATLQLRKIIFTTQCFSLIHQELQVGLLLSSSPPKTGLAKLIDASKVLIDALSLLNVWKVTLQHG</sequence>
<keyword evidence="13" id="KW-1185">Reference proteome</keyword>
<evidence type="ECO:0000256" key="4">
    <source>
        <dbReference type="ARBA" id="ARBA00022989"/>
    </source>
</evidence>
<name>A0ABR0ZKW1_HUSHU</name>
<keyword evidence="3 9" id="KW-0812">Transmembrane</keyword>
<keyword evidence="6 10" id="KW-0472">Membrane</keyword>
<evidence type="ECO:0000259" key="11">
    <source>
        <dbReference type="PROSITE" id="PS50262"/>
    </source>
</evidence>
<evidence type="ECO:0000256" key="5">
    <source>
        <dbReference type="ARBA" id="ARBA00023040"/>
    </source>
</evidence>
<dbReference type="Pfam" id="PF00001">
    <property type="entry name" value="7tm_1"/>
    <property type="match status" value="1"/>
</dbReference>
<keyword evidence="5 9" id="KW-0297">G-protein coupled receptor</keyword>